<evidence type="ECO:0000256" key="2">
    <source>
        <dbReference type="HAMAP-Rule" id="MF_01940"/>
    </source>
</evidence>
<dbReference type="PANTHER" id="PTHR35561">
    <property type="entry name" value="RNA 2',3'-CYCLIC PHOSPHODIESTERASE"/>
    <property type="match status" value="1"/>
</dbReference>
<comment type="similarity">
    <text evidence="2">Belongs to the 2H phosphoesterase superfamily. ThpR family.</text>
</comment>
<organism evidence="4 5">
    <name type="scientific">Streptacidiphilus cavernicola</name>
    <dbReference type="NCBI Taxonomy" id="3342716"/>
    <lineage>
        <taxon>Bacteria</taxon>
        <taxon>Bacillati</taxon>
        <taxon>Actinomycetota</taxon>
        <taxon>Actinomycetes</taxon>
        <taxon>Kitasatosporales</taxon>
        <taxon>Streptomycetaceae</taxon>
        <taxon>Streptacidiphilus</taxon>
    </lineage>
</organism>
<keyword evidence="1 2" id="KW-0378">Hydrolase</keyword>
<comment type="caution">
    <text evidence="4">The sequence shown here is derived from an EMBL/GenBank/DDBJ whole genome shotgun (WGS) entry which is preliminary data.</text>
</comment>
<dbReference type="Gene3D" id="3.90.1140.10">
    <property type="entry name" value="Cyclic phosphodiesterase"/>
    <property type="match status" value="1"/>
</dbReference>
<proteinExistence type="inferred from homology"/>
<reference evidence="4 5" key="1">
    <citation type="submission" date="2024-09" db="EMBL/GenBank/DDBJ databases">
        <authorList>
            <person name="Lee S.D."/>
        </authorList>
    </citation>
    <scope>NUCLEOTIDE SEQUENCE [LARGE SCALE GENOMIC DNA]</scope>
    <source>
        <strain evidence="4 5">N1-5</strain>
    </source>
</reference>
<dbReference type="HAMAP" id="MF_01940">
    <property type="entry name" value="RNA_CPDase"/>
    <property type="match status" value="1"/>
</dbReference>
<dbReference type="SUPFAM" id="SSF55144">
    <property type="entry name" value="LigT-like"/>
    <property type="match status" value="1"/>
</dbReference>
<feature type="short sequence motif" description="HXTX 1" evidence="2">
    <location>
        <begin position="42"/>
        <end position="45"/>
    </location>
</feature>
<dbReference type="EMBL" id="JBHEZZ010000002">
    <property type="protein sequence ID" value="MFC1400383.1"/>
    <property type="molecule type" value="Genomic_DNA"/>
</dbReference>
<dbReference type="Proteomes" id="UP001592528">
    <property type="component" value="Unassembled WGS sequence"/>
</dbReference>
<gene>
    <name evidence="4" type="primary">thpR</name>
    <name evidence="4" type="ORF">ACEZDJ_03665</name>
</gene>
<comment type="catalytic activity">
    <reaction evidence="2">
        <text>a 3'-end 2',3'-cyclophospho-ribonucleotide-RNA + H2O = a 3'-end 2'-phospho-ribonucleotide-RNA + H(+)</text>
        <dbReference type="Rhea" id="RHEA:11828"/>
        <dbReference type="Rhea" id="RHEA-COMP:10464"/>
        <dbReference type="Rhea" id="RHEA-COMP:17353"/>
        <dbReference type="ChEBI" id="CHEBI:15377"/>
        <dbReference type="ChEBI" id="CHEBI:15378"/>
        <dbReference type="ChEBI" id="CHEBI:83064"/>
        <dbReference type="ChEBI" id="CHEBI:173113"/>
        <dbReference type="EC" id="3.1.4.58"/>
    </reaction>
</comment>
<dbReference type="PANTHER" id="PTHR35561:SF1">
    <property type="entry name" value="RNA 2',3'-CYCLIC PHOSPHODIESTERASE"/>
    <property type="match status" value="1"/>
</dbReference>
<feature type="short sequence motif" description="HXTX 2" evidence="2">
    <location>
        <begin position="126"/>
        <end position="129"/>
    </location>
</feature>
<dbReference type="InterPro" id="IPR009097">
    <property type="entry name" value="Cyclic_Pdiesterase"/>
</dbReference>
<sequence>MRLFAAVVPPPAAVRELAAAVAPLHALPQAAGLRWTGEPTWHLTLAFLGQVDAEDLGPLRARLDAAAATVARTPRLRLAGSGRFGERALWAGVQGDTLPLRRLAEEVATAARDTGIDVDERPFRGHLTLARAGGRSGPPTAAGRGLPALAGALADFAGTEWPATSLKLMRSHLGTGAAHYETVAEWALGSAGAVADGS</sequence>
<dbReference type="NCBIfam" id="TIGR02258">
    <property type="entry name" value="2_5_ligase"/>
    <property type="match status" value="1"/>
</dbReference>
<feature type="domain" description="Phosphoesterase HXTX" evidence="3">
    <location>
        <begin position="8"/>
        <end position="84"/>
    </location>
</feature>
<feature type="active site" description="Proton acceptor" evidence="2">
    <location>
        <position position="126"/>
    </location>
</feature>
<dbReference type="RefSeq" id="WP_030261185.1">
    <property type="nucleotide sequence ID" value="NZ_JBHEZZ010000002.1"/>
</dbReference>
<dbReference type="Pfam" id="PF02834">
    <property type="entry name" value="LigT_PEase"/>
    <property type="match status" value="2"/>
</dbReference>
<feature type="domain" description="Phosphoesterase HXTX" evidence="3">
    <location>
        <begin position="100"/>
        <end position="175"/>
    </location>
</feature>
<evidence type="ECO:0000256" key="1">
    <source>
        <dbReference type="ARBA" id="ARBA00022801"/>
    </source>
</evidence>
<comment type="function">
    <text evidence="2">Hydrolyzes RNA 2',3'-cyclic phosphodiester to an RNA 2'-phosphomonoester.</text>
</comment>
<dbReference type="EC" id="3.1.4.58" evidence="2"/>
<evidence type="ECO:0000313" key="5">
    <source>
        <dbReference type="Proteomes" id="UP001592528"/>
    </source>
</evidence>
<protein>
    <recommendedName>
        <fullName evidence="2">RNA 2',3'-cyclic phosphodiesterase</fullName>
        <shortName evidence="2">RNA 2',3'-CPDase</shortName>
        <ecNumber evidence="2">3.1.4.58</ecNumber>
    </recommendedName>
</protein>
<dbReference type="InterPro" id="IPR014051">
    <property type="entry name" value="Phosphoesterase_HXTX"/>
</dbReference>
<dbReference type="InterPro" id="IPR004175">
    <property type="entry name" value="RNA_CPDase"/>
</dbReference>
<accession>A0ABV6UFZ5</accession>
<feature type="active site" description="Proton donor" evidence="2">
    <location>
        <position position="42"/>
    </location>
</feature>
<evidence type="ECO:0000313" key="4">
    <source>
        <dbReference type="EMBL" id="MFC1400383.1"/>
    </source>
</evidence>
<evidence type="ECO:0000259" key="3">
    <source>
        <dbReference type="Pfam" id="PF02834"/>
    </source>
</evidence>
<keyword evidence="5" id="KW-1185">Reference proteome</keyword>
<name>A0ABV6UFZ5_9ACTN</name>